<evidence type="ECO:0000313" key="1">
    <source>
        <dbReference type="EnsemblMetazoa" id="GPPI030259-PA"/>
    </source>
</evidence>
<accession>A0A1B0BHI2</accession>
<dbReference type="AlphaFoldDB" id="A0A1B0BHI2"/>
<sequence length="122" mass="13735">MLCLLCCILIYVDVLVLSLFFPSIKCWQRFCLGLRLTQEINFFGNPLDISNWADLANCPYSLFCNETGYFQLLHVTANKYDIKGNLGDSITTYLGFALVGGLTAPPMFSDDAELTNRTNFLN</sequence>
<name>A0A1B0BHI2_9MUSC</name>
<protein>
    <submittedName>
        <fullName evidence="1">Uncharacterized protein</fullName>
    </submittedName>
</protein>
<reference evidence="1" key="2">
    <citation type="submission" date="2020-05" db="UniProtKB">
        <authorList>
            <consortium name="EnsemblMetazoa"/>
        </authorList>
    </citation>
    <scope>IDENTIFICATION</scope>
    <source>
        <strain evidence="1">IAEA</strain>
    </source>
</reference>
<proteinExistence type="predicted"/>
<keyword evidence="2" id="KW-1185">Reference proteome</keyword>
<reference evidence="2" key="1">
    <citation type="submission" date="2015-01" db="EMBL/GenBank/DDBJ databases">
        <authorList>
            <person name="Aksoy S."/>
            <person name="Warren W."/>
            <person name="Wilson R.K."/>
        </authorList>
    </citation>
    <scope>NUCLEOTIDE SEQUENCE [LARGE SCALE GENOMIC DNA]</scope>
    <source>
        <strain evidence="2">IAEA</strain>
    </source>
</reference>
<evidence type="ECO:0000313" key="2">
    <source>
        <dbReference type="Proteomes" id="UP000092460"/>
    </source>
</evidence>
<dbReference type="VEuPathDB" id="VectorBase:GPPI030259"/>
<dbReference type="Proteomes" id="UP000092460">
    <property type="component" value="Unassembled WGS sequence"/>
</dbReference>
<dbReference type="EnsemblMetazoa" id="GPPI030259-RA">
    <property type="protein sequence ID" value="GPPI030259-PA"/>
    <property type="gene ID" value="GPPI030259"/>
</dbReference>
<dbReference type="EMBL" id="JXJN01014371">
    <property type="status" value="NOT_ANNOTATED_CDS"/>
    <property type="molecule type" value="Genomic_DNA"/>
</dbReference>
<organism evidence="1 2">
    <name type="scientific">Glossina palpalis gambiensis</name>
    <dbReference type="NCBI Taxonomy" id="67801"/>
    <lineage>
        <taxon>Eukaryota</taxon>
        <taxon>Metazoa</taxon>
        <taxon>Ecdysozoa</taxon>
        <taxon>Arthropoda</taxon>
        <taxon>Hexapoda</taxon>
        <taxon>Insecta</taxon>
        <taxon>Pterygota</taxon>
        <taxon>Neoptera</taxon>
        <taxon>Endopterygota</taxon>
        <taxon>Diptera</taxon>
        <taxon>Brachycera</taxon>
        <taxon>Muscomorpha</taxon>
        <taxon>Hippoboscoidea</taxon>
        <taxon>Glossinidae</taxon>
        <taxon>Glossina</taxon>
    </lineage>
</organism>